<feature type="domain" description="Amidohydrolase-related" evidence="2">
    <location>
        <begin position="94"/>
        <end position="436"/>
    </location>
</feature>
<protein>
    <recommendedName>
        <fullName evidence="2">Amidohydrolase-related domain-containing protein</fullName>
    </recommendedName>
</protein>
<dbReference type="InterPro" id="IPR032466">
    <property type="entry name" value="Metal_Hydrolase"/>
</dbReference>
<dbReference type="GO" id="GO:0016810">
    <property type="term" value="F:hydrolase activity, acting on carbon-nitrogen (but not peptide) bonds"/>
    <property type="evidence" value="ECO:0007669"/>
    <property type="project" value="InterPro"/>
</dbReference>
<dbReference type="InterPro" id="IPR050287">
    <property type="entry name" value="MTA/SAH_deaminase"/>
</dbReference>
<comment type="caution">
    <text evidence="3">The sequence shown here is derived from an EMBL/GenBank/DDBJ whole genome shotgun (WGS) entry which is preliminary data.</text>
</comment>
<name>A0A2H0W2F2_9BACT</name>
<dbReference type="Proteomes" id="UP000230935">
    <property type="component" value="Unassembled WGS sequence"/>
</dbReference>
<evidence type="ECO:0000313" key="4">
    <source>
        <dbReference type="Proteomes" id="UP000230935"/>
    </source>
</evidence>
<dbReference type="Gene3D" id="3.20.20.140">
    <property type="entry name" value="Metal-dependent hydrolases"/>
    <property type="match status" value="1"/>
</dbReference>
<gene>
    <name evidence="3" type="ORF">COT81_05335</name>
</gene>
<dbReference type="InterPro" id="IPR006680">
    <property type="entry name" value="Amidohydro-rel"/>
</dbReference>
<dbReference type="InterPro" id="IPR011059">
    <property type="entry name" value="Metal-dep_hydrolase_composite"/>
</dbReference>
<reference evidence="4" key="1">
    <citation type="submission" date="2017-09" db="EMBL/GenBank/DDBJ databases">
        <title>Depth-based differentiation of microbial function through sediment-hosted aquifers and enrichment of novel symbionts in the deep terrestrial subsurface.</title>
        <authorList>
            <person name="Probst A.J."/>
            <person name="Ladd B."/>
            <person name="Jarett J.K."/>
            <person name="Geller-Mcgrath D.E."/>
            <person name="Sieber C.M.K."/>
            <person name="Emerson J.B."/>
            <person name="Anantharaman K."/>
            <person name="Thomas B.C."/>
            <person name="Malmstrom R."/>
            <person name="Stieglmeier M."/>
            <person name="Klingl A."/>
            <person name="Woyke T."/>
            <person name="Ryan C.M."/>
            <person name="Banfield J.F."/>
        </authorList>
    </citation>
    <scope>NUCLEOTIDE SEQUENCE [LARGE SCALE GENOMIC DNA]</scope>
</reference>
<evidence type="ECO:0000256" key="1">
    <source>
        <dbReference type="ARBA" id="ARBA00022801"/>
    </source>
</evidence>
<sequence>MRVSNNKNFQAKDFGPKRKNRSRYELLDKSGAVRTILIDRTAILITVDSRDKVQVLKNYSILIKGGVIKKVARGKLSRNGVDLVYDANQRGGIVVTPGFINCHAHPPMYLLRSSMTLDKEDLESSLVKMAKLEQAMTTEDFYLGALGDFSEEQKNGITTTFSHYGVFDPIEKAAKITHQRVINAFSPVSNSHPKNTIAMLKKILAKKSHVTTPAIALHYPHKATMKQLKELAAIQKKHKLLVTMHAVESKNLAQACIDVHGLPTAMVLDKVGLLNSRTILSHAIHFTDIEVKLLAKRKVGIAHLPTSNRLHNSGNFDYVRFYKAGMANRIALGTDSVISKNSLDLLTEALQTRITHMDKMIIYYEDLFKMMTTNAARILGLSKVGRIAPGFVADLCFWKLKDRGFLPYNEQKPISLVGNMITHGGRNIRDLMINGEFIITNRVHNLIDESELLVKLQTAHTALRKRYQGKNK</sequence>
<dbReference type="PANTHER" id="PTHR43794:SF11">
    <property type="entry name" value="AMIDOHYDROLASE-RELATED DOMAIN-CONTAINING PROTEIN"/>
    <property type="match status" value="1"/>
</dbReference>
<dbReference type="PANTHER" id="PTHR43794">
    <property type="entry name" value="AMINOHYDROLASE SSNA-RELATED"/>
    <property type="match status" value="1"/>
</dbReference>
<keyword evidence="1" id="KW-0378">Hydrolase</keyword>
<dbReference type="SUPFAM" id="SSF51338">
    <property type="entry name" value="Composite domain of metallo-dependent hydrolases"/>
    <property type="match status" value="1"/>
</dbReference>
<organism evidence="3 4">
    <name type="scientific">Candidatus Buchananbacteria bacterium CG10_big_fil_rev_8_21_14_0_10_42_9</name>
    <dbReference type="NCBI Taxonomy" id="1974526"/>
    <lineage>
        <taxon>Bacteria</taxon>
        <taxon>Candidatus Buchananiibacteriota</taxon>
    </lineage>
</organism>
<dbReference type="Gene3D" id="2.30.40.10">
    <property type="entry name" value="Urease, subunit C, domain 1"/>
    <property type="match status" value="1"/>
</dbReference>
<dbReference type="SUPFAM" id="SSF51556">
    <property type="entry name" value="Metallo-dependent hydrolases"/>
    <property type="match status" value="1"/>
</dbReference>
<proteinExistence type="predicted"/>
<accession>A0A2H0W2F2</accession>
<evidence type="ECO:0000313" key="3">
    <source>
        <dbReference type="EMBL" id="PIS04671.1"/>
    </source>
</evidence>
<dbReference type="Pfam" id="PF01979">
    <property type="entry name" value="Amidohydro_1"/>
    <property type="match status" value="1"/>
</dbReference>
<dbReference type="AlphaFoldDB" id="A0A2H0W2F2"/>
<evidence type="ECO:0000259" key="2">
    <source>
        <dbReference type="Pfam" id="PF01979"/>
    </source>
</evidence>
<dbReference type="EMBL" id="PEZZ01000043">
    <property type="protein sequence ID" value="PIS04671.1"/>
    <property type="molecule type" value="Genomic_DNA"/>
</dbReference>